<dbReference type="PANTHER" id="PTHR41317:SF1">
    <property type="entry name" value="PD-(D_E)XK NUCLEASE FAMILY TRANSPOSASE"/>
    <property type="match status" value="1"/>
</dbReference>
<dbReference type="InterPro" id="IPR010106">
    <property type="entry name" value="RpnA"/>
</dbReference>
<evidence type="ECO:0000313" key="2">
    <source>
        <dbReference type="Proteomes" id="UP001321804"/>
    </source>
</evidence>
<dbReference type="KEGG" id="xak:KIMC2_03870"/>
<dbReference type="NCBIfam" id="TIGR01784">
    <property type="entry name" value="T_den_put_tspse"/>
    <property type="match status" value="1"/>
</dbReference>
<name>A0AAU9D351_9LACO</name>
<dbReference type="Proteomes" id="UP001321804">
    <property type="component" value="Chromosome"/>
</dbReference>
<accession>A0AAU9D351</accession>
<proteinExistence type="predicted"/>
<dbReference type="Pfam" id="PF12784">
    <property type="entry name" value="PDDEXK_2"/>
    <property type="match status" value="1"/>
</dbReference>
<organism evidence="1 2">
    <name type="scientific">Xylocopilactobacillus apis</name>
    <dbReference type="NCBI Taxonomy" id="2932183"/>
    <lineage>
        <taxon>Bacteria</taxon>
        <taxon>Bacillati</taxon>
        <taxon>Bacillota</taxon>
        <taxon>Bacilli</taxon>
        <taxon>Lactobacillales</taxon>
        <taxon>Lactobacillaceae</taxon>
        <taxon>Xylocopilactobacillus</taxon>
    </lineage>
</organism>
<sequence>MIKKTAPSSDLQFKKLFGSPENEWILVAFINDLLDLDVESAKVGNPYNIRSFHKNSGLQVTEVDVIARLADGTLVTIEMQIAHKAFFIERLMHYLAEKYSSNFGIEKLEKIKNGRHEVKYSSLRPVYSINILYYNQFQEDDEPLHTFVPYDIKNKTILKSEDGRPIWTVVTLELLKPSEKLKGNSGYWHEFLKKGNAANKAPKHVKAASKIVEYTNLSKEEQAMLDAAQRAKADQEAEFAYQWIKGEQSGIAKGEKSGIAKGRQEGIKEGVQEGIKETARKMLKKKMSFEDIQELTGLTQTEVEKLSKE</sequence>
<dbReference type="PANTHER" id="PTHR41317">
    <property type="entry name" value="PD-(D_E)XK NUCLEASE FAMILY TRANSPOSASE"/>
    <property type="match status" value="1"/>
</dbReference>
<keyword evidence="2" id="KW-1185">Reference proteome</keyword>
<evidence type="ECO:0008006" key="3">
    <source>
        <dbReference type="Google" id="ProtNLM"/>
    </source>
</evidence>
<gene>
    <name evidence="1" type="ORF">KIMC2_03870</name>
</gene>
<protein>
    <recommendedName>
        <fullName evidence="3">Rpn family recombination-promoting nuclease/putative transposase</fullName>
    </recommendedName>
</protein>
<dbReference type="RefSeq" id="WP_317697457.1">
    <property type="nucleotide sequence ID" value="NZ_AP026801.1"/>
</dbReference>
<evidence type="ECO:0000313" key="1">
    <source>
        <dbReference type="EMBL" id="BDR55825.1"/>
    </source>
</evidence>
<reference evidence="1 2" key="1">
    <citation type="journal article" date="2023" name="Microbiol. Spectr.">
        <title>Symbiosis of Carpenter Bees with Uncharacterized Lactic Acid Bacteria Showing NAD Auxotrophy.</title>
        <authorList>
            <person name="Kawasaki S."/>
            <person name="Ozawa K."/>
            <person name="Mori T."/>
            <person name="Yamamoto A."/>
            <person name="Ito M."/>
            <person name="Ohkuma M."/>
            <person name="Sakamoto M."/>
            <person name="Matsutani M."/>
        </authorList>
    </citation>
    <scope>NUCLEOTIDE SEQUENCE [LARGE SCALE GENOMIC DNA]</scope>
    <source>
        <strain evidence="1 2">KimC2</strain>
    </source>
</reference>
<dbReference type="EMBL" id="AP026801">
    <property type="protein sequence ID" value="BDR55825.1"/>
    <property type="molecule type" value="Genomic_DNA"/>
</dbReference>
<dbReference type="AlphaFoldDB" id="A0AAU9D351"/>